<evidence type="ECO:0000313" key="1">
    <source>
        <dbReference type="EMBL" id="EGV97235.1"/>
    </source>
</evidence>
<dbReference type="InParanoid" id="G3H0X5"/>
<dbReference type="EMBL" id="JH000098">
    <property type="protein sequence ID" value="EGV97235.1"/>
    <property type="molecule type" value="Genomic_DNA"/>
</dbReference>
<accession>G3H0X5</accession>
<protein>
    <submittedName>
        <fullName evidence="1">Uncharacterized protein</fullName>
    </submittedName>
</protein>
<dbReference type="Proteomes" id="UP000001075">
    <property type="component" value="Unassembled WGS sequence"/>
</dbReference>
<organism evidence="1 2">
    <name type="scientific">Cricetulus griseus</name>
    <name type="common">Chinese hamster</name>
    <name type="synonym">Cricetulus barabensis griseus</name>
    <dbReference type="NCBI Taxonomy" id="10029"/>
    <lineage>
        <taxon>Eukaryota</taxon>
        <taxon>Metazoa</taxon>
        <taxon>Chordata</taxon>
        <taxon>Craniata</taxon>
        <taxon>Vertebrata</taxon>
        <taxon>Euteleostomi</taxon>
        <taxon>Mammalia</taxon>
        <taxon>Eutheria</taxon>
        <taxon>Euarchontoglires</taxon>
        <taxon>Glires</taxon>
        <taxon>Rodentia</taxon>
        <taxon>Myomorpha</taxon>
        <taxon>Muroidea</taxon>
        <taxon>Cricetidae</taxon>
        <taxon>Cricetinae</taxon>
        <taxon>Cricetulus</taxon>
    </lineage>
</organism>
<reference evidence="2" key="1">
    <citation type="journal article" date="2011" name="Nat. Biotechnol.">
        <title>The genomic sequence of the Chinese hamster ovary (CHO)-K1 cell line.</title>
        <authorList>
            <person name="Xu X."/>
            <person name="Nagarajan H."/>
            <person name="Lewis N.E."/>
            <person name="Pan S."/>
            <person name="Cai Z."/>
            <person name="Liu X."/>
            <person name="Chen W."/>
            <person name="Xie M."/>
            <person name="Wang W."/>
            <person name="Hammond S."/>
            <person name="Andersen M.R."/>
            <person name="Neff N."/>
            <person name="Passarelli B."/>
            <person name="Koh W."/>
            <person name="Fan H.C."/>
            <person name="Wang J."/>
            <person name="Gui Y."/>
            <person name="Lee K.H."/>
            <person name="Betenbaugh M.J."/>
            <person name="Quake S.R."/>
            <person name="Famili I."/>
            <person name="Palsson B.O."/>
            <person name="Wang J."/>
        </authorList>
    </citation>
    <scope>NUCLEOTIDE SEQUENCE [LARGE SCALE GENOMIC DNA]</scope>
    <source>
        <strain evidence="2">CHO K1 cell line</strain>
    </source>
</reference>
<gene>
    <name evidence="1" type="ORF">I79_003795</name>
</gene>
<dbReference type="AlphaFoldDB" id="G3H0X5"/>
<sequence>MKILGAVAHSCNHSTQEAKAKDHEFKTSLSYLTRPCLKKSKIRFQILHLKMYY</sequence>
<evidence type="ECO:0000313" key="2">
    <source>
        <dbReference type="Proteomes" id="UP000001075"/>
    </source>
</evidence>
<name>G3H0X5_CRIGR</name>
<proteinExistence type="predicted"/>